<dbReference type="Proteomes" id="UP000182987">
    <property type="component" value="Chromosome"/>
</dbReference>
<protein>
    <recommendedName>
        <fullName evidence="3">Bulb-type lectin domain-containing protein</fullName>
    </recommendedName>
</protein>
<evidence type="ECO:0008006" key="3">
    <source>
        <dbReference type="Google" id="ProtNLM"/>
    </source>
</evidence>
<evidence type="ECO:0000313" key="2">
    <source>
        <dbReference type="Proteomes" id="UP000182987"/>
    </source>
</evidence>
<dbReference type="STRING" id="1440763.BJI69_19245"/>
<dbReference type="Gene3D" id="2.90.10.10">
    <property type="entry name" value="Bulb-type lectin domain"/>
    <property type="match status" value="1"/>
</dbReference>
<dbReference type="AlphaFoldDB" id="A0A1L3EXN6"/>
<dbReference type="SUPFAM" id="SSF51110">
    <property type="entry name" value="alpha-D-mannose-specific plant lectins"/>
    <property type="match status" value="1"/>
</dbReference>
<gene>
    <name evidence="1" type="ORF">BJI69_19245</name>
</gene>
<reference evidence="2" key="1">
    <citation type="submission" date="2016-09" db="EMBL/GenBank/DDBJ databases">
        <authorList>
            <person name="Lysoe E."/>
        </authorList>
    </citation>
    <scope>NUCLEOTIDE SEQUENCE [LARGE SCALE GENOMIC DNA]</scope>
    <source>
        <strain evidence="2">LJ96T</strain>
    </source>
</reference>
<accession>A0A1L3EXN6</accession>
<proteinExistence type="predicted"/>
<dbReference type="InterPro" id="IPR036426">
    <property type="entry name" value="Bulb-type_lectin_dom_sf"/>
</dbReference>
<name>A0A1L3EXN6_9GAMM</name>
<dbReference type="Gene3D" id="3.20.20.80">
    <property type="entry name" value="Glycosidases"/>
    <property type="match status" value="1"/>
</dbReference>
<keyword evidence="2" id="KW-1185">Reference proteome</keyword>
<evidence type="ECO:0000313" key="1">
    <source>
        <dbReference type="EMBL" id="APG05829.1"/>
    </source>
</evidence>
<organism evidence="1 2">
    <name type="scientific">Luteibacter rhizovicinus DSM 16549</name>
    <dbReference type="NCBI Taxonomy" id="1440763"/>
    <lineage>
        <taxon>Bacteria</taxon>
        <taxon>Pseudomonadati</taxon>
        <taxon>Pseudomonadota</taxon>
        <taxon>Gammaproteobacteria</taxon>
        <taxon>Lysobacterales</taxon>
        <taxon>Rhodanobacteraceae</taxon>
        <taxon>Luteibacter</taxon>
    </lineage>
</organism>
<dbReference type="EMBL" id="CP017480">
    <property type="protein sequence ID" value="APG05829.1"/>
    <property type="molecule type" value="Genomic_DNA"/>
</dbReference>
<sequence>MIALACFQPVMASAADVADTSTVLDKVFAAYQGWFHCPGAPSPESNWFHWTYISQIDPTATNSSIPTFPITDEYPAEALCPAPGLTIGGKQANFFSSLNAGTAQTHFRWMREYGVDGAILQRFLGSLDMLYQENDIVLRNAMQAAGDNGRSFFIEYDVSGQFENTSTQADEDAIFNKLTSDWLHLVNDLHVTQSAMYQQQGGRPVVSLWGIDQGGSETTWQMKPALASRVIDWFHNVAHATVMGGVSNTYLEQPAYADVVKKFDIIQPWNVGVYQDSDLDWYETNRTRVHLAATAANGQIYMPTILPASSSRDQTKGNLPSEGAKSLGGKFFWDQAYRDRSAGVRTVKIAMFDELGEGTSLLKVASNASQAPSQYPWLTLDVDGYKLPTDWNLRVTHEIAAMFHGASPVTATMPTDPGPFDVVPECGVLHPNEILAPAHPLTSCDGHISLAQDANGDLTVYRDGTRLYSSGTAGQPIKTTIMQGDGNLVEYDQSGQPRWASGSAGHPGAYLYLRNDGTTWIVDGGKPIWQATP</sequence>
<dbReference type="KEGG" id="lrz:BJI69_19245"/>